<dbReference type="InParanoid" id="A0DF48"/>
<evidence type="ECO:0000313" key="2">
    <source>
        <dbReference type="Proteomes" id="UP000000600"/>
    </source>
</evidence>
<dbReference type="GeneID" id="5034847"/>
<reference evidence="1 2" key="1">
    <citation type="journal article" date="2006" name="Nature">
        <title>Global trends of whole-genome duplications revealed by the ciliate Paramecium tetraurelia.</title>
        <authorList>
            <consortium name="Genoscope"/>
            <person name="Aury J.-M."/>
            <person name="Jaillon O."/>
            <person name="Duret L."/>
            <person name="Noel B."/>
            <person name="Jubin C."/>
            <person name="Porcel B.M."/>
            <person name="Segurens B."/>
            <person name="Daubin V."/>
            <person name="Anthouard V."/>
            <person name="Aiach N."/>
            <person name="Arnaiz O."/>
            <person name="Billaut A."/>
            <person name="Beisson J."/>
            <person name="Blanc I."/>
            <person name="Bouhouche K."/>
            <person name="Camara F."/>
            <person name="Duharcourt S."/>
            <person name="Guigo R."/>
            <person name="Gogendeau D."/>
            <person name="Katinka M."/>
            <person name="Keller A.-M."/>
            <person name="Kissmehl R."/>
            <person name="Klotz C."/>
            <person name="Koll F."/>
            <person name="Le Moue A."/>
            <person name="Lepere C."/>
            <person name="Malinsky S."/>
            <person name="Nowacki M."/>
            <person name="Nowak J.K."/>
            <person name="Plattner H."/>
            <person name="Poulain J."/>
            <person name="Ruiz F."/>
            <person name="Serrano V."/>
            <person name="Zagulski M."/>
            <person name="Dessen P."/>
            <person name="Betermier M."/>
            <person name="Weissenbach J."/>
            <person name="Scarpelli C."/>
            <person name="Schachter V."/>
            <person name="Sperling L."/>
            <person name="Meyer E."/>
            <person name="Cohen J."/>
            <person name="Wincker P."/>
        </authorList>
    </citation>
    <scope>NUCLEOTIDE SEQUENCE [LARGE SCALE GENOMIC DNA]</scope>
    <source>
        <strain evidence="1 2">Stock d4-2</strain>
    </source>
</reference>
<sequence>MLQQPLESSHKQGSKRFALKKEVPILKQFRKIYKQYKQKPHPHLIQKEFTKEQVKLAEIEVERLSNSLTLNFDIIFKRKIQTDQNKCNNEDSECSPFSENTFTQDTIKKDKDQRELDFEQLYQIYLEKQFTEDKKQRCIEWLQKN</sequence>
<dbReference type="KEGG" id="ptm:GSPATT00016478001"/>
<dbReference type="RefSeq" id="XP_001449062.1">
    <property type="nucleotide sequence ID" value="XM_001449025.2"/>
</dbReference>
<proteinExistence type="predicted"/>
<name>A0DF48_PARTE</name>
<dbReference type="OrthoDB" id="289321at2759"/>
<dbReference type="EMBL" id="CT868418">
    <property type="protein sequence ID" value="CAK81665.1"/>
    <property type="molecule type" value="Genomic_DNA"/>
</dbReference>
<dbReference type="AlphaFoldDB" id="A0DF48"/>
<evidence type="ECO:0000313" key="1">
    <source>
        <dbReference type="EMBL" id="CAK81665.1"/>
    </source>
</evidence>
<dbReference type="Proteomes" id="UP000000600">
    <property type="component" value="Unassembled WGS sequence"/>
</dbReference>
<dbReference type="OMA" id="NKCNNED"/>
<accession>A0DF48</accession>
<organism evidence="1 2">
    <name type="scientific">Paramecium tetraurelia</name>
    <dbReference type="NCBI Taxonomy" id="5888"/>
    <lineage>
        <taxon>Eukaryota</taxon>
        <taxon>Sar</taxon>
        <taxon>Alveolata</taxon>
        <taxon>Ciliophora</taxon>
        <taxon>Intramacronucleata</taxon>
        <taxon>Oligohymenophorea</taxon>
        <taxon>Peniculida</taxon>
        <taxon>Parameciidae</taxon>
        <taxon>Paramecium</taxon>
    </lineage>
</organism>
<protein>
    <submittedName>
        <fullName evidence="1">Uncharacterized protein</fullName>
    </submittedName>
</protein>
<keyword evidence="2" id="KW-1185">Reference proteome</keyword>
<dbReference type="HOGENOM" id="CLU_1790657_0_0_1"/>
<gene>
    <name evidence="1" type="ORF">GSPATT00016478001</name>
</gene>